<evidence type="ECO:0000313" key="3">
    <source>
        <dbReference type="EMBL" id="QIK75953.1"/>
    </source>
</evidence>
<dbReference type="KEGG" id="npi:G7071_11375"/>
<accession>A0A6G7YGM7</accession>
<dbReference type="SUPFAM" id="SSF53335">
    <property type="entry name" value="S-adenosyl-L-methionine-dependent methyltransferases"/>
    <property type="match status" value="1"/>
</dbReference>
<dbReference type="RefSeq" id="WP_166318717.1">
    <property type="nucleotide sequence ID" value="NZ_CP049866.1"/>
</dbReference>
<dbReference type="InterPro" id="IPR029063">
    <property type="entry name" value="SAM-dependent_MTases_sf"/>
</dbReference>
<evidence type="ECO:0000313" key="4">
    <source>
        <dbReference type="Proteomes" id="UP000502035"/>
    </source>
</evidence>
<protein>
    <submittedName>
        <fullName evidence="3">FkbM family methyltransferase</fullName>
    </submittedName>
</protein>
<dbReference type="Proteomes" id="UP000502035">
    <property type="component" value="Chromosome"/>
</dbReference>
<dbReference type="InterPro" id="IPR006342">
    <property type="entry name" value="FkbM_mtfrase"/>
</dbReference>
<dbReference type="Gene3D" id="3.40.50.150">
    <property type="entry name" value="Vaccinia Virus protein VP39"/>
    <property type="match status" value="1"/>
</dbReference>
<dbReference type="GO" id="GO:0032259">
    <property type="term" value="P:methylation"/>
    <property type="evidence" value="ECO:0007669"/>
    <property type="project" value="UniProtKB-KW"/>
</dbReference>
<gene>
    <name evidence="3" type="ORF">G7071_11375</name>
</gene>
<evidence type="ECO:0000259" key="2">
    <source>
        <dbReference type="Pfam" id="PF05050"/>
    </source>
</evidence>
<dbReference type="Pfam" id="PF05050">
    <property type="entry name" value="Methyltransf_21"/>
    <property type="match status" value="1"/>
</dbReference>
<dbReference type="AlphaFoldDB" id="A0A6G7YGM7"/>
<dbReference type="GO" id="GO:0008168">
    <property type="term" value="F:methyltransferase activity"/>
    <property type="evidence" value="ECO:0007669"/>
    <property type="project" value="UniProtKB-KW"/>
</dbReference>
<name>A0A6G7YGM7_9ACTN</name>
<proteinExistence type="predicted"/>
<feature type="coiled-coil region" evidence="1">
    <location>
        <begin position="269"/>
        <end position="310"/>
    </location>
</feature>
<evidence type="ECO:0000256" key="1">
    <source>
        <dbReference type="SAM" id="Coils"/>
    </source>
</evidence>
<dbReference type="EMBL" id="CP049866">
    <property type="protein sequence ID" value="QIK75953.1"/>
    <property type="molecule type" value="Genomic_DNA"/>
</dbReference>
<reference evidence="3 4" key="1">
    <citation type="submission" date="2020-03" db="EMBL/GenBank/DDBJ databases">
        <title>Nocardioides sp. nov., isolated from fish.</title>
        <authorList>
            <person name="Hyun D.-W."/>
            <person name="Bae J.-W."/>
        </authorList>
    </citation>
    <scope>NUCLEOTIDE SEQUENCE [LARGE SCALE GENOMIC DNA]</scope>
    <source>
        <strain evidence="3 4">HDW12A</strain>
    </source>
</reference>
<feature type="domain" description="Methyltransferase FkbM" evidence="2">
    <location>
        <begin position="32"/>
        <end position="194"/>
    </location>
</feature>
<keyword evidence="1" id="KW-0175">Coiled coil</keyword>
<dbReference type="NCBIfam" id="TIGR01444">
    <property type="entry name" value="fkbM_fam"/>
    <property type="match status" value="1"/>
</dbReference>
<sequence>MIEERFVSYAQNREDVVLWRALQGIRNGRYVEIGANDPEQDSISKAFYDRGWSGLEVEPEPSFAQRYRAARPRDVVVQAAVTGTGDQVVLHRIQGTGLSTTVDGFGAGHEEGGHHTEDITVRGARLDDLVAEHGFDTGDVHFCMIDVEGAEADVLSTVDLRVWRPWVLVIEATEPNSVRSTRDQWEEGVLAAGYQFCLFDGLSCFYVAEEHAATLADRLSYAAAVSDHYVDARHEDLTKRWEEVAIELGEWRAKALTTWANGIVSTSDVQAYSAQVKSLTEALADAEKTVARQAAQIKALRQRLKKAARAGEGEAVKPTLVGKVARTMSGRRR</sequence>
<keyword evidence="3" id="KW-0489">Methyltransferase</keyword>
<organism evidence="3 4">
    <name type="scientific">Nocardioides piscis</name>
    <dbReference type="NCBI Taxonomy" id="2714938"/>
    <lineage>
        <taxon>Bacteria</taxon>
        <taxon>Bacillati</taxon>
        <taxon>Actinomycetota</taxon>
        <taxon>Actinomycetes</taxon>
        <taxon>Propionibacteriales</taxon>
        <taxon>Nocardioidaceae</taxon>
        <taxon>Nocardioides</taxon>
    </lineage>
</organism>
<keyword evidence="3" id="KW-0808">Transferase</keyword>
<keyword evidence="4" id="KW-1185">Reference proteome</keyword>